<keyword evidence="2" id="KW-0812">Transmembrane</keyword>
<keyword evidence="4" id="KW-1185">Reference proteome</keyword>
<dbReference type="AlphaFoldDB" id="A0AAD4M9J5"/>
<name>A0AAD4M9J5_9AGAM</name>
<reference evidence="3" key="1">
    <citation type="journal article" date="2022" name="New Phytol.">
        <title>Evolutionary transition to the ectomycorrhizal habit in the genomes of a hyperdiverse lineage of mushroom-forming fungi.</title>
        <authorList>
            <person name="Looney B."/>
            <person name="Miyauchi S."/>
            <person name="Morin E."/>
            <person name="Drula E."/>
            <person name="Courty P.E."/>
            <person name="Kohler A."/>
            <person name="Kuo A."/>
            <person name="LaButti K."/>
            <person name="Pangilinan J."/>
            <person name="Lipzen A."/>
            <person name="Riley R."/>
            <person name="Andreopoulos W."/>
            <person name="He G."/>
            <person name="Johnson J."/>
            <person name="Nolan M."/>
            <person name="Tritt A."/>
            <person name="Barry K.W."/>
            <person name="Grigoriev I.V."/>
            <person name="Nagy L.G."/>
            <person name="Hibbett D."/>
            <person name="Henrissat B."/>
            <person name="Matheny P.B."/>
            <person name="Labbe J."/>
            <person name="Martin F.M."/>
        </authorList>
    </citation>
    <scope>NUCLEOTIDE SEQUENCE</scope>
    <source>
        <strain evidence="3">BPL690</strain>
    </source>
</reference>
<keyword evidence="2" id="KW-0472">Membrane</keyword>
<feature type="region of interest" description="Disordered" evidence="1">
    <location>
        <begin position="22"/>
        <end position="51"/>
    </location>
</feature>
<evidence type="ECO:0000256" key="2">
    <source>
        <dbReference type="SAM" id="Phobius"/>
    </source>
</evidence>
<organism evidence="3 4">
    <name type="scientific">Multifurca ochricompacta</name>
    <dbReference type="NCBI Taxonomy" id="376703"/>
    <lineage>
        <taxon>Eukaryota</taxon>
        <taxon>Fungi</taxon>
        <taxon>Dikarya</taxon>
        <taxon>Basidiomycota</taxon>
        <taxon>Agaricomycotina</taxon>
        <taxon>Agaricomycetes</taxon>
        <taxon>Russulales</taxon>
        <taxon>Russulaceae</taxon>
        <taxon>Multifurca</taxon>
    </lineage>
</organism>
<sequence>MDLSSSSGSVSGRTIRDIHLSTIDTSIGVSQPSSPRSSALPSPPDSPDSISSFPSLSSSFFFSSAAASPPHTHGHVEQDRELTQGLIIPSLTLPAALRQPTPYGKTIGDLRILAFGSADSGASSIANILLEANEDIVDVGPSELIRHGLVTRASTDWVEHRDAHGLEKFEPTHNVEVLDVSKLVSAGETDEAIARILSIIHEPFQDVLDIIDPACPPSALLSNLLSSQSSPLYTALVIIFPSLSPRDRTIIDGLGAHIPIILLSSIGSSRSRLPVSAFRPSSTHALRSGFFHSPETLNLLRSEAADRFLRWREIERAVHTVHESRTDAQSKRGAAWDKAVWETEWDATLSRDVARRLREGTVTCSTSYVHAKNAPCTSVVLDPFHIPSLVMFSLSLFTPWKDSITQMGLSGRRLGIVLVGTLCAGVGIGLALRVRC</sequence>
<feature type="compositionally biased region" description="Low complexity" evidence="1">
    <location>
        <begin position="30"/>
        <end position="40"/>
    </location>
</feature>
<evidence type="ECO:0000313" key="4">
    <source>
        <dbReference type="Proteomes" id="UP001203297"/>
    </source>
</evidence>
<keyword evidence="2" id="KW-1133">Transmembrane helix</keyword>
<dbReference type="Proteomes" id="UP001203297">
    <property type="component" value="Unassembled WGS sequence"/>
</dbReference>
<feature type="transmembrane region" description="Helical" evidence="2">
    <location>
        <begin position="414"/>
        <end position="432"/>
    </location>
</feature>
<evidence type="ECO:0000313" key="3">
    <source>
        <dbReference type="EMBL" id="KAI0305107.1"/>
    </source>
</evidence>
<accession>A0AAD4M9J5</accession>
<evidence type="ECO:0000256" key="1">
    <source>
        <dbReference type="SAM" id="MobiDB-lite"/>
    </source>
</evidence>
<comment type="caution">
    <text evidence="3">The sequence shown here is derived from an EMBL/GenBank/DDBJ whole genome shotgun (WGS) entry which is preliminary data.</text>
</comment>
<proteinExistence type="predicted"/>
<dbReference type="EMBL" id="WTXG01000006">
    <property type="protein sequence ID" value="KAI0305107.1"/>
    <property type="molecule type" value="Genomic_DNA"/>
</dbReference>
<gene>
    <name evidence="3" type="ORF">B0F90DRAFT_1701360</name>
</gene>
<protein>
    <submittedName>
        <fullName evidence="3">Uncharacterized protein</fullName>
    </submittedName>
</protein>